<evidence type="ECO:0000313" key="2">
    <source>
        <dbReference type="Proteomes" id="UP000254701"/>
    </source>
</evidence>
<dbReference type="Proteomes" id="UP000254701">
    <property type="component" value="Unassembled WGS sequence"/>
</dbReference>
<dbReference type="Gene3D" id="3.30.70.100">
    <property type="match status" value="1"/>
</dbReference>
<name>A0A380WDW0_AMIAI</name>
<evidence type="ECO:0000313" key="1">
    <source>
        <dbReference type="EMBL" id="SUU87140.1"/>
    </source>
</evidence>
<evidence type="ECO:0008006" key="3">
    <source>
        <dbReference type="Google" id="ProtNLM"/>
    </source>
</evidence>
<organism evidence="1 2">
    <name type="scientific">Aminobacter aminovorans</name>
    <name type="common">Chelatobacter heintzii</name>
    <dbReference type="NCBI Taxonomy" id="83263"/>
    <lineage>
        <taxon>Bacteria</taxon>
        <taxon>Pseudomonadati</taxon>
        <taxon>Pseudomonadota</taxon>
        <taxon>Alphaproteobacteria</taxon>
        <taxon>Hyphomicrobiales</taxon>
        <taxon>Phyllobacteriaceae</taxon>
        <taxon>Aminobacter</taxon>
    </lineage>
</organism>
<reference evidence="1 2" key="1">
    <citation type="submission" date="2018-06" db="EMBL/GenBank/DDBJ databases">
        <authorList>
            <consortium name="Pathogen Informatics"/>
            <person name="Doyle S."/>
        </authorList>
    </citation>
    <scope>NUCLEOTIDE SEQUENCE [LARGE SCALE GENOMIC DNA]</scope>
    <source>
        <strain evidence="1 2">NCTC10684</strain>
    </source>
</reference>
<dbReference type="EMBL" id="UFSM01000001">
    <property type="protein sequence ID" value="SUU87140.1"/>
    <property type="molecule type" value="Genomic_DNA"/>
</dbReference>
<accession>A0A380WDW0</accession>
<proteinExistence type="predicted"/>
<dbReference type="RefSeq" id="WP_165915980.1">
    <property type="nucleotide sequence ID" value="NZ_BAAAVY010000011.1"/>
</dbReference>
<gene>
    <name evidence="1" type="ORF">NCTC10684_00331</name>
</gene>
<protein>
    <recommendedName>
        <fullName evidence="3">ABM domain-containing protein</fullName>
    </recommendedName>
</protein>
<dbReference type="AlphaFoldDB" id="A0A380WDW0"/>
<sequence length="122" mass="13917">MAQEPLATKGNFLHIYDFRVEAGREEEFVQLFEEFDYSDGNPMHKSSAQVKDGVLCRDTEDPQRFFLIAEWSDIVEHAKIRKVLAEELKPAFVGLIEGRTFVPKYVEVVSSTPDEILNAASH</sequence>